<sequence length="175" mass="19629">MRTPFVYTIFCLTVGIAPSFALPSHFYSASEPGQNKQTLQDWIDLRGSRREGERVLMDVSRYGKSQPAARPLKTEVPIPGGTQLDWTVYDQCQRQPPASSSHEPSERPHISVPGPSHQRHQEALPTITLPGPASLLEAEKVYPYYPTPNELKLPPLNLPKTPSLPPSRRRLRRGD</sequence>
<evidence type="ECO:0000313" key="1">
    <source>
        <dbReference type="EMBL" id="KAI9432412.1"/>
    </source>
</evidence>
<organism evidence="1 2">
    <name type="scientific">Russula earlei</name>
    <dbReference type="NCBI Taxonomy" id="71964"/>
    <lineage>
        <taxon>Eukaryota</taxon>
        <taxon>Fungi</taxon>
        <taxon>Dikarya</taxon>
        <taxon>Basidiomycota</taxon>
        <taxon>Agaricomycotina</taxon>
        <taxon>Agaricomycetes</taxon>
        <taxon>Russulales</taxon>
        <taxon>Russulaceae</taxon>
        <taxon>Russula</taxon>
    </lineage>
</organism>
<dbReference type="Proteomes" id="UP001207468">
    <property type="component" value="Unassembled WGS sequence"/>
</dbReference>
<reference evidence="1" key="1">
    <citation type="submission" date="2021-03" db="EMBL/GenBank/DDBJ databases">
        <title>Evolutionary priming and transition to the ectomycorrhizal habit in an iconic lineage of mushroom-forming fungi: is preadaptation a requirement?</title>
        <authorList>
            <consortium name="DOE Joint Genome Institute"/>
            <person name="Looney B.P."/>
            <person name="Miyauchi S."/>
            <person name="Morin E."/>
            <person name="Drula E."/>
            <person name="Courty P.E."/>
            <person name="Chicoki N."/>
            <person name="Fauchery L."/>
            <person name="Kohler A."/>
            <person name="Kuo A."/>
            <person name="LaButti K."/>
            <person name="Pangilinan J."/>
            <person name="Lipzen A."/>
            <person name="Riley R."/>
            <person name="Andreopoulos W."/>
            <person name="He G."/>
            <person name="Johnson J."/>
            <person name="Barry K.W."/>
            <person name="Grigoriev I.V."/>
            <person name="Nagy L."/>
            <person name="Hibbett D."/>
            <person name="Henrissat B."/>
            <person name="Matheny P.B."/>
            <person name="Labbe J."/>
            <person name="Martin A.F."/>
        </authorList>
    </citation>
    <scope>NUCLEOTIDE SEQUENCE</scope>
    <source>
        <strain evidence="1">BPL698</strain>
    </source>
</reference>
<comment type="caution">
    <text evidence="1">The sequence shown here is derived from an EMBL/GenBank/DDBJ whole genome shotgun (WGS) entry which is preliminary data.</text>
</comment>
<evidence type="ECO:0000313" key="2">
    <source>
        <dbReference type="Proteomes" id="UP001207468"/>
    </source>
</evidence>
<keyword evidence="2" id="KW-1185">Reference proteome</keyword>
<dbReference type="EMBL" id="JAGFNK010001331">
    <property type="protein sequence ID" value="KAI9432412.1"/>
    <property type="molecule type" value="Genomic_DNA"/>
</dbReference>
<proteinExistence type="predicted"/>
<name>A0ACC0TS83_9AGAM</name>
<protein>
    <submittedName>
        <fullName evidence="1">Uncharacterized protein</fullName>
    </submittedName>
</protein>
<gene>
    <name evidence="1" type="ORF">F5148DRAFT_1270208</name>
</gene>
<accession>A0ACC0TS83</accession>